<dbReference type="SUPFAM" id="SSF63737">
    <property type="entry name" value="Leukotriene A4 hydrolase N-terminal domain"/>
    <property type="match status" value="1"/>
</dbReference>
<keyword evidence="8" id="KW-0378">Hydrolase</keyword>
<comment type="subcellular location">
    <subcellularLocation>
        <location evidence="1">Cell membrane</location>
    </subcellularLocation>
    <subcellularLocation>
        <location evidence="2">Membrane</location>
        <topology evidence="2">Single-pass type II membrane protein</topology>
    </subcellularLocation>
</comment>
<keyword evidence="14" id="KW-1015">Disulfide bond</keyword>
<evidence type="ECO:0000313" key="24">
    <source>
        <dbReference type="Proteomes" id="UP001165740"/>
    </source>
</evidence>
<evidence type="ECO:0000256" key="7">
    <source>
        <dbReference type="ARBA" id="ARBA00022723"/>
    </source>
</evidence>
<evidence type="ECO:0000256" key="3">
    <source>
        <dbReference type="ARBA" id="ARBA00010136"/>
    </source>
</evidence>
<dbReference type="InterPro" id="IPR001930">
    <property type="entry name" value="Peptidase_M1"/>
</dbReference>
<keyword evidence="6 20" id="KW-0812">Transmembrane</keyword>
<reference evidence="25" key="1">
    <citation type="submission" date="2025-08" db="UniProtKB">
        <authorList>
            <consortium name="RefSeq"/>
        </authorList>
    </citation>
    <scope>IDENTIFICATION</scope>
</reference>
<comment type="cofactor">
    <cofactor evidence="17">
        <name>Zn(2+)</name>
        <dbReference type="ChEBI" id="CHEBI:29105"/>
    </cofactor>
    <text evidence="17">Binds 1 zinc ion per subunit.</text>
</comment>
<evidence type="ECO:0000256" key="11">
    <source>
        <dbReference type="ARBA" id="ARBA00022989"/>
    </source>
</evidence>
<evidence type="ECO:0000256" key="6">
    <source>
        <dbReference type="ARBA" id="ARBA00022692"/>
    </source>
</evidence>
<dbReference type="GO" id="GO:0042277">
    <property type="term" value="F:peptide binding"/>
    <property type="evidence" value="ECO:0007669"/>
    <property type="project" value="TreeGrafter"/>
</dbReference>
<dbReference type="GO" id="GO:0070006">
    <property type="term" value="F:metalloaminopeptidase activity"/>
    <property type="evidence" value="ECO:0007669"/>
    <property type="project" value="TreeGrafter"/>
</dbReference>
<evidence type="ECO:0000256" key="14">
    <source>
        <dbReference type="ARBA" id="ARBA00023157"/>
    </source>
</evidence>
<dbReference type="GO" id="GO:0006508">
    <property type="term" value="P:proteolysis"/>
    <property type="evidence" value="ECO:0007669"/>
    <property type="project" value="UniProtKB-KW"/>
</dbReference>
<dbReference type="InterPro" id="IPR050344">
    <property type="entry name" value="Peptidase_M1_aminopeptidases"/>
</dbReference>
<accession>A0A9W3AIW0</accession>
<keyword evidence="10" id="KW-0735">Signal-anchor</keyword>
<dbReference type="InterPro" id="IPR045357">
    <property type="entry name" value="Aminopeptidase_N-like_N"/>
</dbReference>
<dbReference type="InterPro" id="IPR042097">
    <property type="entry name" value="Aminopeptidase_N-like_N_sf"/>
</dbReference>
<dbReference type="GO" id="GO:0043171">
    <property type="term" value="P:peptide catabolic process"/>
    <property type="evidence" value="ECO:0007669"/>
    <property type="project" value="TreeGrafter"/>
</dbReference>
<keyword evidence="4" id="KW-1003">Cell membrane</keyword>
<dbReference type="GeneID" id="106072368"/>
<feature type="domain" description="ERAP1-like C-terminal" evidence="22">
    <location>
        <begin position="691"/>
        <end position="1013"/>
    </location>
</feature>
<dbReference type="Gene3D" id="2.60.40.1730">
    <property type="entry name" value="tricorn interacting facor f3 domain"/>
    <property type="match status" value="1"/>
</dbReference>
<dbReference type="FunFam" id="2.60.40.1910:FF:000006">
    <property type="entry name" value="Aminopeptidase"/>
    <property type="match status" value="1"/>
</dbReference>
<keyword evidence="7 17" id="KW-0479">Metal-binding</keyword>
<dbReference type="PRINTS" id="PR00756">
    <property type="entry name" value="ALADIPTASE"/>
</dbReference>
<evidence type="ECO:0000259" key="22">
    <source>
        <dbReference type="Pfam" id="PF11838"/>
    </source>
</evidence>
<sequence>MSAKKLQLMDVSKSHPDFTAINTRSEIHISGLAGFVFLMLVTAIVSVGIIVHFAVGNRETVCRCEPGTTLKGQTSECSKLASQGNKELCEKCPAPTSTHIRRSATQKSTPCSGYNASQEPISNDTSTEKPKLTNYRLPTALYPLHYNVELQPYMTDPYPANFTFKGKVKIWMRCDQPSNNVTLHILSLEVDNTSLRFYSDFPGYNGPYYLTWSGDKDREFFILNLDGYTEVGKTYVIEMSYTSPLKDDLFGLYYSTYTRNGQTVYMVATQFQGTFARKAFPCFDEPAMKATFNITLVRPSHLISLSNMPIINNSTTFVEEGVTYVKDVYAETKQMSTYLLAFVISDFSFTQDKTKNGITYRAWSRPEIVRSTEYALEVGVQILSYFEEFFNLKFPLPKQDMIAIPDLNFGAMENWGLIFYREVNMLYTSGISNEASKELVATVVSHELAHMWFGDLVTPKWWDDLWLNEGFATFVQYLGLDAIHPEWKMFQKLTLMEIHKAFNFDGLVSSHPLYAPVGHPDEVIELFDDIPYAKGASVIRMMRHFLGYTTFQKGMNLYLSSKVYSSASHTDLWASLTEQARLDNKNINVKEIMDTWTLQMNYPVVSVSRDCTGSKNLMVHQERFLINCDASEIGKYVSPFNYSWSIPLTFASSLTLKFDQTEENIYWLWKYETSKTFEYNDLPPSCNDNSWFICNVQQNGYYRVNYELSNWQALIWQLKTDHTLIPVINRAQLINDAWNLVKSGYLEIETAFSILAYLKNEREFVPWKAAKNELDYLVVMLARTPASEGFQVFMQKQLETLFNLFGMDLAGASHTEIAARALIAAESCKYGIPKCLKTAKLLYETWMNNSKINVIDPNLRISVYCAAIWNGGVEEWEFALKMYNESDVASEKLNLLTGLSCSNRPSILQNYLNLILANNSCIRKQDAADALSLVASSSVIGRYLAWDFFRSRFQEILNQFGSSPFHFANLIKGITSSFNTEIELEDLKMFKASHEGNFGAGASAMTQAVEKVEANIMWMEKYYKSIDNYLSDQI</sequence>
<dbReference type="PANTHER" id="PTHR11533">
    <property type="entry name" value="PROTEASE M1 ZINC METALLOPROTEASE"/>
    <property type="match status" value="1"/>
</dbReference>
<keyword evidence="9 17" id="KW-0862">Zinc</keyword>
<dbReference type="GO" id="GO:0005886">
    <property type="term" value="C:plasma membrane"/>
    <property type="evidence" value="ECO:0007669"/>
    <property type="project" value="UniProtKB-SubCell"/>
</dbReference>
<feature type="binding site" evidence="17">
    <location>
        <position position="469"/>
    </location>
    <ligand>
        <name>Zn(2+)</name>
        <dbReference type="ChEBI" id="CHEBI:29105"/>
        <note>catalytic</note>
    </ligand>
</feature>
<dbReference type="Pfam" id="PF01433">
    <property type="entry name" value="Peptidase_M1"/>
    <property type="match status" value="1"/>
</dbReference>
<evidence type="ECO:0000256" key="13">
    <source>
        <dbReference type="ARBA" id="ARBA00023136"/>
    </source>
</evidence>
<dbReference type="AlphaFoldDB" id="A0A9W3AIW0"/>
<feature type="site" description="Transition state stabilizer" evidence="18">
    <location>
        <position position="532"/>
    </location>
</feature>
<keyword evidence="24" id="KW-1185">Reference proteome</keyword>
<feature type="binding site" evidence="17">
    <location>
        <position position="450"/>
    </location>
    <ligand>
        <name>Zn(2+)</name>
        <dbReference type="ChEBI" id="CHEBI:29105"/>
        <note>catalytic</note>
    </ligand>
</feature>
<keyword evidence="5" id="KW-0645">Protease</keyword>
<dbReference type="FunFam" id="2.60.40.1730:FF:000012">
    <property type="entry name" value="Aminopeptidase N"/>
    <property type="match status" value="1"/>
</dbReference>
<evidence type="ECO:0000256" key="18">
    <source>
        <dbReference type="PIRSR" id="PIRSR634016-4"/>
    </source>
</evidence>
<organism evidence="24 25">
    <name type="scientific">Biomphalaria glabrata</name>
    <name type="common">Bloodfluke planorb</name>
    <name type="synonym">Freshwater snail</name>
    <dbReference type="NCBI Taxonomy" id="6526"/>
    <lineage>
        <taxon>Eukaryota</taxon>
        <taxon>Metazoa</taxon>
        <taxon>Spiralia</taxon>
        <taxon>Lophotrochozoa</taxon>
        <taxon>Mollusca</taxon>
        <taxon>Gastropoda</taxon>
        <taxon>Heterobranchia</taxon>
        <taxon>Euthyneura</taxon>
        <taxon>Panpulmonata</taxon>
        <taxon>Hygrophila</taxon>
        <taxon>Lymnaeoidea</taxon>
        <taxon>Planorbidae</taxon>
        <taxon>Biomphalaria</taxon>
    </lineage>
</organism>
<dbReference type="InterPro" id="IPR014782">
    <property type="entry name" value="Peptidase_M1_dom"/>
</dbReference>
<dbReference type="Gene3D" id="1.25.50.20">
    <property type="match status" value="1"/>
</dbReference>
<dbReference type="Gene3D" id="1.10.390.10">
    <property type="entry name" value="Neutral Protease Domain 2"/>
    <property type="match status" value="1"/>
</dbReference>
<name>A0A9W3AIW0_BIOGL</name>
<dbReference type="GO" id="GO:0005615">
    <property type="term" value="C:extracellular space"/>
    <property type="evidence" value="ECO:0007669"/>
    <property type="project" value="TreeGrafter"/>
</dbReference>
<feature type="transmembrane region" description="Helical" evidence="20">
    <location>
        <begin position="32"/>
        <end position="55"/>
    </location>
</feature>
<evidence type="ECO:0000256" key="10">
    <source>
        <dbReference type="ARBA" id="ARBA00022968"/>
    </source>
</evidence>
<evidence type="ECO:0000256" key="2">
    <source>
        <dbReference type="ARBA" id="ARBA00004606"/>
    </source>
</evidence>
<dbReference type="PANTHER" id="PTHR11533:SF294">
    <property type="entry name" value="THYROTROPIN-RELEASING HORMONE-DEGRADING ECTOENZYME"/>
    <property type="match status" value="1"/>
</dbReference>
<comment type="similarity">
    <text evidence="3">Belongs to the peptidase M1 family.</text>
</comment>
<dbReference type="RefSeq" id="XP_055887202.1">
    <property type="nucleotide sequence ID" value="XM_056031227.1"/>
</dbReference>
<evidence type="ECO:0000256" key="17">
    <source>
        <dbReference type="PIRSR" id="PIRSR634016-3"/>
    </source>
</evidence>
<evidence type="ECO:0000313" key="25">
    <source>
        <dbReference type="RefSeq" id="XP_055887202.1"/>
    </source>
</evidence>
<evidence type="ECO:0000256" key="1">
    <source>
        <dbReference type="ARBA" id="ARBA00004236"/>
    </source>
</evidence>
<dbReference type="FunFam" id="1.10.390.10:FF:000016">
    <property type="entry name" value="Glutamyl aminopeptidase"/>
    <property type="match status" value="1"/>
</dbReference>
<evidence type="ECO:0000256" key="19">
    <source>
        <dbReference type="SAM" id="MobiDB-lite"/>
    </source>
</evidence>
<evidence type="ECO:0000256" key="20">
    <source>
        <dbReference type="SAM" id="Phobius"/>
    </source>
</evidence>
<keyword evidence="11 20" id="KW-1133">Transmembrane helix</keyword>
<evidence type="ECO:0000256" key="16">
    <source>
        <dbReference type="PIRSR" id="PIRSR634016-1"/>
    </source>
</evidence>
<evidence type="ECO:0000259" key="21">
    <source>
        <dbReference type="Pfam" id="PF01433"/>
    </source>
</evidence>
<evidence type="ECO:0000256" key="5">
    <source>
        <dbReference type="ARBA" id="ARBA00022670"/>
    </source>
</evidence>
<dbReference type="OMA" id="ITYRAWS"/>
<dbReference type="GO" id="GO:0005737">
    <property type="term" value="C:cytoplasm"/>
    <property type="evidence" value="ECO:0007669"/>
    <property type="project" value="TreeGrafter"/>
</dbReference>
<dbReference type="Pfam" id="PF11838">
    <property type="entry name" value="ERAP1_C"/>
    <property type="match status" value="1"/>
</dbReference>
<dbReference type="InterPro" id="IPR034016">
    <property type="entry name" value="M1_APN-typ"/>
</dbReference>
<gene>
    <name evidence="25" type="primary">LOC106072368</name>
</gene>
<dbReference type="OrthoDB" id="6154736at2759"/>
<feature type="region of interest" description="Disordered" evidence="19">
    <location>
        <begin position="100"/>
        <end position="129"/>
    </location>
</feature>
<dbReference type="Proteomes" id="UP001165740">
    <property type="component" value="Chromosome 5"/>
</dbReference>
<keyword evidence="15" id="KW-0325">Glycoprotein</keyword>
<evidence type="ECO:0000256" key="15">
    <source>
        <dbReference type="ARBA" id="ARBA00023180"/>
    </source>
</evidence>
<dbReference type="InterPro" id="IPR024571">
    <property type="entry name" value="ERAP1-like_C_dom"/>
</dbReference>
<dbReference type="InterPro" id="IPR027268">
    <property type="entry name" value="Peptidase_M4/M1_CTD_sf"/>
</dbReference>
<feature type="compositionally biased region" description="Polar residues" evidence="19">
    <location>
        <begin position="105"/>
        <end position="125"/>
    </location>
</feature>
<keyword evidence="13 20" id="KW-0472">Membrane</keyword>
<dbReference type="GO" id="GO:0008270">
    <property type="term" value="F:zinc ion binding"/>
    <property type="evidence" value="ECO:0007669"/>
    <property type="project" value="InterPro"/>
</dbReference>
<dbReference type="FunFam" id="1.25.50.20:FF:000001">
    <property type="entry name" value="Aminopeptidase"/>
    <property type="match status" value="1"/>
</dbReference>
<dbReference type="Gene3D" id="2.60.40.1910">
    <property type="match status" value="1"/>
</dbReference>
<protein>
    <submittedName>
        <fullName evidence="25">Aminopeptidase N-like</fullName>
    </submittedName>
</protein>
<evidence type="ECO:0000256" key="8">
    <source>
        <dbReference type="ARBA" id="ARBA00022801"/>
    </source>
</evidence>
<feature type="active site" description="Proton acceptor" evidence="16">
    <location>
        <position position="447"/>
    </location>
</feature>
<dbReference type="SUPFAM" id="SSF55486">
    <property type="entry name" value="Metalloproteases ('zincins'), catalytic domain"/>
    <property type="match status" value="1"/>
</dbReference>
<feature type="domain" description="Aminopeptidase N-like N-terminal" evidence="23">
    <location>
        <begin position="143"/>
        <end position="339"/>
    </location>
</feature>
<evidence type="ECO:0000256" key="4">
    <source>
        <dbReference type="ARBA" id="ARBA00022475"/>
    </source>
</evidence>
<proteinExistence type="inferred from homology"/>
<evidence type="ECO:0000256" key="12">
    <source>
        <dbReference type="ARBA" id="ARBA00023049"/>
    </source>
</evidence>
<dbReference type="CDD" id="cd09601">
    <property type="entry name" value="M1_APN-Q_like"/>
    <property type="match status" value="1"/>
</dbReference>
<evidence type="ECO:0000259" key="23">
    <source>
        <dbReference type="Pfam" id="PF17900"/>
    </source>
</evidence>
<feature type="domain" description="Peptidase M1 membrane alanine aminopeptidase" evidence="21">
    <location>
        <begin position="374"/>
        <end position="596"/>
    </location>
</feature>
<dbReference type="Pfam" id="PF17900">
    <property type="entry name" value="Peptidase_M1_N"/>
    <property type="match status" value="1"/>
</dbReference>
<feature type="binding site" evidence="17">
    <location>
        <position position="446"/>
    </location>
    <ligand>
        <name>Zn(2+)</name>
        <dbReference type="ChEBI" id="CHEBI:29105"/>
        <note>catalytic</note>
    </ligand>
</feature>
<evidence type="ECO:0000256" key="9">
    <source>
        <dbReference type="ARBA" id="ARBA00022833"/>
    </source>
</evidence>
<keyword evidence="12" id="KW-0482">Metalloprotease</keyword>